<evidence type="ECO:0000256" key="6">
    <source>
        <dbReference type="HAMAP-Rule" id="MF_01161"/>
    </source>
</evidence>
<keyword evidence="2 6" id="KW-0819">tRNA processing</keyword>
<evidence type="ECO:0000256" key="1">
    <source>
        <dbReference type="ARBA" id="ARBA00022598"/>
    </source>
</evidence>
<dbReference type="HAMAP" id="MF_01161">
    <property type="entry name" value="tRNA_Ile_lys_synt"/>
    <property type="match status" value="1"/>
</dbReference>
<comment type="domain">
    <text evidence="6">The N-terminal region contains the highly conserved SGGXDS motif, predicted to be a P-loop motif involved in ATP binding.</text>
</comment>
<evidence type="ECO:0000259" key="7">
    <source>
        <dbReference type="Pfam" id="PF01171"/>
    </source>
</evidence>
<dbReference type="EMBL" id="JABZFG010000001">
    <property type="protein sequence ID" value="MBW0602371.1"/>
    <property type="molecule type" value="Genomic_DNA"/>
</dbReference>
<evidence type="ECO:0000256" key="4">
    <source>
        <dbReference type="ARBA" id="ARBA00022840"/>
    </source>
</evidence>
<evidence type="ECO:0000313" key="9">
    <source>
        <dbReference type="Proteomes" id="UP000746160"/>
    </source>
</evidence>
<dbReference type="AlphaFoldDB" id="A0A9Q3QCN6"/>
<dbReference type="Pfam" id="PF01171">
    <property type="entry name" value="ATP_bind_3"/>
    <property type="match status" value="1"/>
</dbReference>
<reference evidence="8" key="1">
    <citation type="journal article" date="2021" name="Genes Genomics">
        <title>Comparative genomic analysis of Mycoplasma anatis strains.</title>
        <authorList>
            <person name="Zhou Q."/>
            <person name="Mai K."/>
            <person name="Yang D."/>
            <person name="Liu J."/>
            <person name="Yan Z."/>
            <person name="Luo C."/>
            <person name="Tan Y."/>
            <person name="Cao S."/>
            <person name="Zhou Q."/>
            <person name="Chen L."/>
            <person name="Chen F."/>
        </authorList>
    </citation>
    <scope>NUCLEOTIDE SEQUENCE</scope>
    <source>
        <strain evidence="8">DP07</strain>
    </source>
</reference>
<sequence>MNNFNKLKNKKILVAVSGGPDSMFLLFQCIQHNLDIEVAFVNYNQREDSWKDEQIVSDFTSINNIKLHKLILKKSDYIKNNFQDWARKQRYLFFSKIYKEINADFLLVAHHKDDLIETYFLNKKQNKIKFSIGIKQSNHIYGMNVYRPFLYKFFKNKIEKLCIKHKVKYATDYTNKLTKYERNKIRLKFANCPNFVKNIIVLHINMKQKLYHRKENKVNKLYIIWKEAIFDQDIFKKLKYKESLIYKFVNDNYDDINLSKMKIKSIIDFVISNNRTKKYKLKNNIFITKIKGKLYLN</sequence>
<protein>
    <recommendedName>
        <fullName evidence="6">tRNA(Ile)-lysidine synthase</fullName>
        <ecNumber evidence="6">6.3.4.19</ecNumber>
    </recommendedName>
    <alternativeName>
        <fullName evidence="6">tRNA(Ile)-2-lysyl-cytidine synthase</fullName>
    </alternativeName>
    <alternativeName>
        <fullName evidence="6">tRNA(Ile)-lysidine synthetase</fullName>
    </alternativeName>
</protein>
<keyword evidence="6" id="KW-0963">Cytoplasm</keyword>
<feature type="domain" description="tRNA(Ile)-lysidine/2-thiocytidine synthase N-terminal" evidence="7">
    <location>
        <begin position="11"/>
        <end position="186"/>
    </location>
</feature>
<comment type="function">
    <text evidence="6">Ligates lysine onto the cytidine present at position 34 of the AUA codon-specific tRNA(Ile) that contains the anticodon CAU, in an ATP-dependent manner. Cytidine is converted to lysidine, thus changing the amino acid specificity of the tRNA from methionine to isoleucine.</text>
</comment>
<dbReference type="InterPro" id="IPR012795">
    <property type="entry name" value="tRNA_Ile_lys_synt_N"/>
</dbReference>
<dbReference type="NCBIfam" id="TIGR02432">
    <property type="entry name" value="lysidine_TilS_N"/>
    <property type="match status" value="1"/>
</dbReference>
<name>A0A9Q3QCN6_9BACT</name>
<gene>
    <name evidence="6 8" type="primary">tilS</name>
    <name evidence="8" type="ORF">MADP07_00079</name>
</gene>
<keyword evidence="3 6" id="KW-0547">Nucleotide-binding</keyword>
<dbReference type="EC" id="6.3.4.19" evidence="6"/>
<dbReference type="GO" id="GO:0032267">
    <property type="term" value="F:tRNA(Ile)-lysidine synthase activity"/>
    <property type="evidence" value="ECO:0007669"/>
    <property type="project" value="UniProtKB-EC"/>
</dbReference>
<evidence type="ECO:0000256" key="5">
    <source>
        <dbReference type="ARBA" id="ARBA00048539"/>
    </source>
</evidence>
<dbReference type="InterPro" id="IPR012094">
    <property type="entry name" value="tRNA_Ile_lys_synt"/>
</dbReference>
<dbReference type="GO" id="GO:0005737">
    <property type="term" value="C:cytoplasm"/>
    <property type="evidence" value="ECO:0007669"/>
    <property type="project" value="UniProtKB-SubCell"/>
</dbReference>
<accession>A0A9Q3QCN6</accession>
<comment type="similarity">
    <text evidence="6">Belongs to the tRNA(Ile)-lysidine synthase family.</text>
</comment>
<dbReference type="Proteomes" id="UP000746160">
    <property type="component" value="Unassembled WGS sequence"/>
</dbReference>
<evidence type="ECO:0000313" key="8">
    <source>
        <dbReference type="EMBL" id="MBW0602371.1"/>
    </source>
</evidence>
<feature type="binding site" evidence="6">
    <location>
        <begin position="17"/>
        <end position="22"/>
    </location>
    <ligand>
        <name>ATP</name>
        <dbReference type="ChEBI" id="CHEBI:30616"/>
    </ligand>
</feature>
<comment type="catalytic activity">
    <reaction evidence="5 6">
        <text>cytidine(34) in tRNA(Ile2) + L-lysine + ATP = lysidine(34) in tRNA(Ile2) + AMP + diphosphate + H(+)</text>
        <dbReference type="Rhea" id="RHEA:43744"/>
        <dbReference type="Rhea" id="RHEA-COMP:10625"/>
        <dbReference type="Rhea" id="RHEA-COMP:10670"/>
        <dbReference type="ChEBI" id="CHEBI:15378"/>
        <dbReference type="ChEBI" id="CHEBI:30616"/>
        <dbReference type="ChEBI" id="CHEBI:32551"/>
        <dbReference type="ChEBI" id="CHEBI:33019"/>
        <dbReference type="ChEBI" id="CHEBI:82748"/>
        <dbReference type="ChEBI" id="CHEBI:83665"/>
        <dbReference type="ChEBI" id="CHEBI:456215"/>
        <dbReference type="EC" id="6.3.4.19"/>
    </reaction>
</comment>
<proteinExistence type="inferred from homology"/>
<dbReference type="GO" id="GO:0005524">
    <property type="term" value="F:ATP binding"/>
    <property type="evidence" value="ECO:0007669"/>
    <property type="project" value="UniProtKB-UniRule"/>
</dbReference>
<keyword evidence="1 6" id="KW-0436">Ligase</keyword>
<evidence type="ECO:0000256" key="3">
    <source>
        <dbReference type="ARBA" id="ARBA00022741"/>
    </source>
</evidence>
<comment type="caution">
    <text evidence="8">The sequence shown here is derived from an EMBL/GenBank/DDBJ whole genome shotgun (WGS) entry which is preliminary data.</text>
</comment>
<dbReference type="PANTHER" id="PTHR43033:SF1">
    <property type="entry name" value="TRNA(ILE)-LYSIDINE SYNTHASE-RELATED"/>
    <property type="match status" value="1"/>
</dbReference>
<dbReference type="CDD" id="cd01992">
    <property type="entry name" value="TilS_N"/>
    <property type="match status" value="1"/>
</dbReference>
<dbReference type="InterPro" id="IPR011063">
    <property type="entry name" value="TilS/TtcA_N"/>
</dbReference>
<keyword evidence="4 6" id="KW-0067">ATP-binding</keyword>
<organism evidence="8 9">
    <name type="scientific">Mycoplasmopsis anatis</name>
    <dbReference type="NCBI Taxonomy" id="171279"/>
    <lineage>
        <taxon>Bacteria</taxon>
        <taxon>Bacillati</taxon>
        <taxon>Mycoplasmatota</taxon>
        <taxon>Mycoplasmoidales</taxon>
        <taxon>Metamycoplasmataceae</taxon>
        <taxon>Mycoplasmopsis</taxon>
    </lineage>
</organism>
<dbReference type="RefSeq" id="WP_218674706.1">
    <property type="nucleotide sequence ID" value="NZ_CP054878.1"/>
</dbReference>
<dbReference type="PANTHER" id="PTHR43033">
    <property type="entry name" value="TRNA(ILE)-LYSIDINE SYNTHASE-RELATED"/>
    <property type="match status" value="1"/>
</dbReference>
<dbReference type="GO" id="GO:0006400">
    <property type="term" value="P:tRNA modification"/>
    <property type="evidence" value="ECO:0007669"/>
    <property type="project" value="UniProtKB-UniRule"/>
</dbReference>
<evidence type="ECO:0000256" key="2">
    <source>
        <dbReference type="ARBA" id="ARBA00022694"/>
    </source>
</evidence>
<comment type="subcellular location">
    <subcellularLocation>
        <location evidence="6">Cytoplasm</location>
    </subcellularLocation>
</comment>